<dbReference type="GO" id="GO:0003682">
    <property type="term" value="F:chromatin binding"/>
    <property type="evidence" value="ECO:0007669"/>
    <property type="project" value="UniProtKB-ARBA"/>
</dbReference>
<dbReference type="PANTHER" id="PTHR46261:SF18">
    <property type="entry name" value="DNA-BINDING PROTEIN MNB1B"/>
    <property type="match status" value="1"/>
</dbReference>
<protein>
    <submittedName>
        <fullName evidence="10">High mobility group protein B1-like isoform X1</fullName>
    </submittedName>
</protein>
<name>A0A3Q7YEE5_CICAR</name>
<reference evidence="10" key="2">
    <citation type="submission" date="2025-08" db="UniProtKB">
        <authorList>
            <consortium name="RefSeq"/>
        </authorList>
    </citation>
    <scope>IDENTIFICATION</scope>
    <source>
        <tissue evidence="10">Etiolated seedlings</tissue>
    </source>
</reference>
<evidence type="ECO:0000256" key="6">
    <source>
        <dbReference type="SAM" id="MobiDB-lite"/>
    </source>
</evidence>
<evidence type="ECO:0000256" key="1">
    <source>
        <dbReference type="ARBA" id="ARBA00004123"/>
    </source>
</evidence>
<dbReference type="RefSeq" id="XP_027193122.1">
    <property type="nucleotide sequence ID" value="XM_027337321.1"/>
</dbReference>
<reference evidence="9" key="1">
    <citation type="journal article" date="2013" name="Nat. Biotechnol.">
        <title>Draft genome sequence of chickpea (Cicer arietinum) provides a resource for trait improvement.</title>
        <authorList>
            <person name="Varshney R.K."/>
            <person name="Song C."/>
            <person name="Saxena R.K."/>
            <person name="Azam S."/>
            <person name="Yu S."/>
            <person name="Sharpe A.G."/>
            <person name="Cannon S."/>
            <person name="Baek J."/>
            <person name="Rosen B.D."/>
            <person name="Tar'an B."/>
            <person name="Millan T."/>
            <person name="Zhang X."/>
            <person name="Ramsay L.D."/>
            <person name="Iwata A."/>
            <person name="Wang Y."/>
            <person name="Nelson W."/>
            <person name="Farmer A.D."/>
            <person name="Gaur P.M."/>
            <person name="Soderlund C."/>
            <person name="Penmetsa R.V."/>
            <person name="Xu C."/>
            <person name="Bharti A.K."/>
            <person name="He W."/>
            <person name="Winter P."/>
            <person name="Zhao S."/>
            <person name="Hane J.K."/>
            <person name="Carrasquilla-Garcia N."/>
            <person name="Condie J.A."/>
            <person name="Upadhyaya H.D."/>
            <person name="Luo M.C."/>
            <person name="Thudi M."/>
            <person name="Gowda C.L."/>
            <person name="Singh N.P."/>
            <person name="Lichtenzveig J."/>
            <person name="Gali K.K."/>
            <person name="Rubio J."/>
            <person name="Nadarajan N."/>
            <person name="Dolezel J."/>
            <person name="Bansal K.C."/>
            <person name="Xu X."/>
            <person name="Edwards D."/>
            <person name="Zhang G."/>
            <person name="Kahl G."/>
            <person name="Gil J."/>
            <person name="Singh K.B."/>
            <person name="Datta S.K."/>
            <person name="Jackson S.A."/>
            <person name="Wang J."/>
            <person name="Cook D.R."/>
        </authorList>
    </citation>
    <scope>NUCLEOTIDE SEQUENCE [LARGE SCALE GENOMIC DNA]</scope>
    <source>
        <strain evidence="9">cv. CDC Frontier</strain>
    </source>
</reference>
<dbReference type="GO" id="GO:0000785">
    <property type="term" value="C:chromatin"/>
    <property type="evidence" value="ECO:0007669"/>
    <property type="project" value="UniProtKB-ARBA"/>
</dbReference>
<comment type="similarity">
    <text evidence="2">Belongs to the HMGB family.</text>
</comment>
<dbReference type="SMART" id="SM00398">
    <property type="entry name" value="HMG"/>
    <property type="match status" value="1"/>
</dbReference>
<dbReference type="GO" id="GO:0005634">
    <property type="term" value="C:nucleus"/>
    <property type="evidence" value="ECO:0007669"/>
    <property type="project" value="UniProtKB-SubCell"/>
</dbReference>
<dbReference type="GO" id="GO:0003677">
    <property type="term" value="F:DNA binding"/>
    <property type="evidence" value="ECO:0007669"/>
    <property type="project" value="UniProtKB-UniRule"/>
</dbReference>
<feature type="DNA-binding region" description="HMG box" evidence="5">
    <location>
        <begin position="100"/>
        <end position="169"/>
    </location>
</feature>
<keyword evidence="3 5" id="KW-0238">DNA-binding</keyword>
<dbReference type="PROSITE" id="PS50118">
    <property type="entry name" value="HMG_BOX_2"/>
    <property type="match status" value="1"/>
</dbReference>
<evidence type="ECO:0000256" key="7">
    <source>
        <dbReference type="SAM" id="Phobius"/>
    </source>
</evidence>
<keyword evidence="7" id="KW-0812">Transmembrane</keyword>
<dbReference type="Pfam" id="PF00505">
    <property type="entry name" value="HMG_box"/>
    <property type="match status" value="1"/>
</dbReference>
<feature type="transmembrane region" description="Helical" evidence="7">
    <location>
        <begin position="167"/>
        <end position="191"/>
    </location>
</feature>
<feature type="domain" description="HMG box" evidence="8">
    <location>
        <begin position="100"/>
        <end position="169"/>
    </location>
</feature>
<dbReference type="STRING" id="3827.A0A3Q7YEE5"/>
<dbReference type="SUPFAM" id="SSF47095">
    <property type="entry name" value="HMG-box"/>
    <property type="match status" value="1"/>
</dbReference>
<dbReference type="CDD" id="cd22005">
    <property type="entry name" value="HMG-box_AtHMGB1-like"/>
    <property type="match status" value="1"/>
</dbReference>
<dbReference type="AlphaFoldDB" id="A0A3Q7YEE5"/>
<evidence type="ECO:0000313" key="9">
    <source>
        <dbReference type="Proteomes" id="UP000087171"/>
    </source>
</evidence>
<accession>A0A3Q7YEE5</accession>
<evidence type="ECO:0000259" key="8">
    <source>
        <dbReference type="PROSITE" id="PS50118"/>
    </source>
</evidence>
<keyword evidence="9" id="KW-1185">Reference proteome</keyword>
<gene>
    <name evidence="10" type="primary">LOC101497818</name>
</gene>
<evidence type="ECO:0000256" key="4">
    <source>
        <dbReference type="ARBA" id="ARBA00023242"/>
    </source>
</evidence>
<dbReference type="InterPro" id="IPR036910">
    <property type="entry name" value="HMG_box_dom_sf"/>
</dbReference>
<dbReference type="GO" id="GO:0006325">
    <property type="term" value="P:chromatin organization"/>
    <property type="evidence" value="ECO:0007669"/>
    <property type="project" value="UniProtKB-ARBA"/>
</dbReference>
<evidence type="ECO:0000256" key="2">
    <source>
        <dbReference type="ARBA" id="ARBA00008774"/>
    </source>
</evidence>
<dbReference type="Gene3D" id="1.10.30.10">
    <property type="entry name" value="High mobility group box domain"/>
    <property type="match status" value="1"/>
</dbReference>
<organism evidence="9 10">
    <name type="scientific">Cicer arietinum</name>
    <name type="common">Chickpea</name>
    <name type="synonym">Garbanzo</name>
    <dbReference type="NCBI Taxonomy" id="3827"/>
    <lineage>
        <taxon>Eukaryota</taxon>
        <taxon>Viridiplantae</taxon>
        <taxon>Streptophyta</taxon>
        <taxon>Embryophyta</taxon>
        <taxon>Tracheophyta</taxon>
        <taxon>Spermatophyta</taxon>
        <taxon>Magnoliopsida</taxon>
        <taxon>eudicotyledons</taxon>
        <taxon>Gunneridae</taxon>
        <taxon>Pentapetalae</taxon>
        <taxon>rosids</taxon>
        <taxon>fabids</taxon>
        <taxon>Fabales</taxon>
        <taxon>Fabaceae</taxon>
        <taxon>Papilionoideae</taxon>
        <taxon>50 kb inversion clade</taxon>
        <taxon>NPAAA clade</taxon>
        <taxon>Hologalegina</taxon>
        <taxon>IRL clade</taxon>
        <taxon>Cicereae</taxon>
        <taxon>Cicer</taxon>
    </lineage>
</organism>
<dbReference type="Proteomes" id="UP000087171">
    <property type="component" value="Chromosome Ca8"/>
</dbReference>
<proteinExistence type="inferred from homology"/>
<keyword evidence="7" id="KW-1133">Transmembrane helix</keyword>
<dbReference type="OrthoDB" id="1919336at2759"/>
<dbReference type="InterPro" id="IPR009071">
    <property type="entry name" value="HMG_box_dom"/>
</dbReference>
<comment type="subcellular location">
    <subcellularLocation>
        <location evidence="1">Nucleus</location>
    </subcellularLocation>
</comment>
<evidence type="ECO:0000256" key="5">
    <source>
        <dbReference type="PROSITE-ProRule" id="PRU00267"/>
    </source>
</evidence>
<dbReference type="InterPro" id="IPR031061">
    <property type="entry name" value="HMGB_plant"/>
</dbReference>
<dbReference type="GO" id="GO:0030527">
    <property type="term" value="F:structural constituent of chromatin"/>
    <property type="evidence" value="ECO:0007669"/>
    <property type="project" value="UniProtKB-ARBA"/>
</dbReference>
<keyword evidence="4 5" id="KW-0539">Nucleus</keyword>
<dbReference type="PANTHER" id="PTHR46261">
    <property type="entry name" value="HIGH MOBILITY GROUP B PROTEIN 4-RELATED"/>
    <property type="match status" value="1"/>
</dbReference>
<sequence>MTWHQNFTIPRKPGLQFFSFSTFLGALIIPRAHNQKTHPFLQQYQTLSKNPHTSLSPFLSPTAMPKASTVAKPADSRLKRKGAGTGTKQSKKASKDPNRPKRPPSAFFVFMSEFRETFKKENPNNKSVAVVGKAGGKEWKSLSTADKAPYVERAEKLKEEYEKTLRAYNIGLVITLVFFMITLIFTFLLLMDIDFCNCVLIEPYLMY</sequence>
<keyword evidence="7" id="KW-0472">Membrane</keyword>
<feature type="region of interest" description="Disordered" evidence="6">
    <location>
        <begin position="52"/>
        <end position="104"/>
    </location>
</feature>
<evidence type="ECO:0000256" key="3">
    <source>
        <dbReference type="ARBA" id="ARBA00023125"/>
    </source>
</evidence>
<evidence type="ECO:0000313" key="10">
    <source>
        <dbReference type="RefSeq" id="XP_027193122.1"/>
    </source>
</evidence>